<sequence>MKIENFPLRIFITYSSLIGFTFSELKWKNWPHLIKCVSMIMIHLYVCTLFTDHKKAKGMHAKELTRNHFGTMMDLAFENFFQLAFICSYIFYYINGHLLIRSSYWIYLDYDAKRILSKLFNQIRQYYQSITLLYFVLIIQTA</sequence>
<evidence type="ECO:0000256" key="1">
    <source>
        <dbReference type="SAM" id="Phobius"/>
    </source>
</evidence>
<accession>A0A6P6XUI3</accession>
<feature type="transmembrane region" description="Helical" evidence="1">
    <location>
        <begin position="80"/>
        <end position="100"/>
    </location>
</feature>
<gene>
    <name evidence="3" type="primary">LOC113791099</name>
</gene>
<keyword evidence="2" id="KW-1185">Reference proteome</keyword>
<keyword evidence="1" id="KW-1133">Transmembrane helix</keyword>
<feature type="transmembrane region" description="Helical" evidence="1">
    <location>
        <begin position="6"/>
        <end position="25"/>
    </location>
</feature>
<keyword evidence="1" id="KW-0812">Transmembrane</keyword>
<evidence type="ECO:0000313" key="2">
    <source>
        <dbReference type="Proteomes" id="UP000515146"/>
    </source>
</evidence>
<protein>
    <submittedName>
        <fullName evidence="3">Uncharacterized protein LOC113791099</fullName>
    </submittedName>
</protein>
<name>A0A6P6XUI3_DERPT</name>
<evidence type="ECO:0000313" key="3">
    <source>
        <dbReference type="RefSeq" id="XP_027196628.1"/>
    </source>
</evidence>
<dbReference type="RefSeq" id="XP_027196628.1">
    <property type="nucleotide sequence ID" value="XM_027340827.1"/>
</dbReference>
<keyword evidence="1" id="KW-0472">Membrane</keyword>
<dbReference type="InParanoid" id="A0A6P6XUI3"/>
<organism evidence="2 3">
    <name type="scientific">Dermatophagoides pteronyssinus</name>
    <name type="common">European house dust mite</name>
    <dbReference type="NCBI Taxonomy" id="6956"/>
    <lineage>
        <taxon>Eukaryota</taxon>
        <taxon>Metazoa</taxon>
        <taxon>Ecdysozoa</taxon>
        <taxon>Arthropoda</taxon>
        <taxon>Chelicerata</taxon>
        <taxon>Arachnida</taxon>
        <taxon>Acari</taxon>
        <taxon>Acariformes</taxon>
        <taxon>Sarcoptiformes</taxon>
        <taxon>Astigmata</taxon>
        <taxon>Psoroptidia</taxon>
        <taxon>Analgoidea</taxon>
        <taxon>Pyroglyphidae</taxon>
        <taxon>Dermatophagoidinae</taxon>
        <taxon>Dermatophagoides</taxon>
    </lineage>
</organism>
<dbReference type="Proteomes" id="UP000515146">
    <property type="component" value="Unplaced"/>
</dbReference>
<dbReference type="KEGG" id="dpte:113791099"/>
<reference evidence="3" key="1">
    <citation type="submission" date="2025-08" db="UniProtKB">
        <authorList>
            <consortium name="RefSeq"/>
        </authorList>
    </citation>
    <scope>IDENTIFICATION</scope>
    <source>
        <strain evidence="3">Airmid</strain>
    </source>
</reference>
<dbReference type="AlphaFoldDB" id="A0A6P6XUI3"/>
<proteinExistence type="predicted"/>